<dbReference type="GO" id="GO:0005737">
    <property type="term" value="C:cytoplasm"/>
    <property type="evidence" value="ECO:0007669"/>
    <property type="project" value="TreeGrafter"/>
</dbReference>
<dbReference type="CDD" id="cd03181">
    <property type="entry name" value="GST_C_EF1Bgamma_like"/>
    <property type="match status" value="1"/>
</dbReference>
<dbReference type="InterPro" id="IPR036282">
    <property type="entry name" value="Glutathione-S-Trfase_C_sf"/>
</dbReference>
<evidence type="ECO:0000259" key="3">
    <source>
        <dbReference type="PROSITE" id="PS50404"/>
    </source>
</evidence>
<dbReference type="InterPro" id="IPR050802">
    <property type="entry name" value="EF-GSTs"/>
</dbReference>
<feature type="domain" description="GST C-terminal" evidence="4">
    <location>
        <begin position="91"/>
        <end position="221"/>
    </location>
</feature>
<name>A0A9W9QK97_PENBR</name>
<reference evidence="5" key="2">
    <citation type="journal article" date="2023" name="IMA Fungus">
        <title>Comparative genomic study of the Penicillium genus elucidates a diverse pangenome and 15 lateral gene transfer events.</title>
        <authorList>
            <person name="Petersen C."/>
            <person name="Sorensen T."/>
            <person name="Nielsen M.R."/>
            <person name="Sondergaard T.E."/>
            <person name="Sorensen J.L."/>
            <person name="Fitzpatrick D.A."/>
            <person name="Frisvad J.C."/>
            <person name="Nielsen K.L."/>
        </authorList>
    </citation>
    <scope>NUCLEOTIDE SEQUENCE</scope>
    <source>
        <strain evidence="5">IBT 35673</strain>
    </source>
</reference>
<comment type="similarity">
    <text evidence="1 2">Belongs to the GST superfamily.</text>
</comment>
<dbReference type="GO" id="GO:0006414">
    <property type="term" value="P:translational elongation"/>
    <property type="evidence" value="ECO:0007669"/>
    <property type="project" value="TreeGrafter"/>
</dbReference>
<dbReference type="Gene3D" id="3.40.30.10">
    <property type="entry name" value="Glutaredoxin"/>
    <property type="match status" value="1"/>
</dbReference>
<gene>
    <name evidence="5" type="ORF">N7452_007158</name>
</gene>
<evidence type="ECO:0000256" key="2">
    <source>
        <dbReference type="RuleBase" id="RU003494"/>
    </source>
</evidence>
<dbReference type="FunFam" id="1.20.1050.10:FF:000006">
    <property type="entry name" value="Elongation factor 1 gamma"/>
    <property type="match status" value="1"/>
</dbReference>
<proteinExistence type="inferred from homology"/>
<reference evidence="5" key="1">
    <citation type="submission" date="2022-12" db="EMBL/GenBank/DDBJ databases">
        <authorList>
            <person name="Petersen C."/>
        </authorList>
    </citation>
    <scope>NUCLEOTIDE SEQUENCE</scope>
    <source>
        <strain evidence="5">IBT 35673</strain>
    </source>
</reference>
<protein>
    <recommendedName>
        <fullName evidence="7">Glutathione S-transferase</fullName>
    </recommendedName>
</protein>
<dbReference type="InterPro" id="IPR010987">
    <property type="entry name" value="Glutathione-S-Trfase_C-like"/>
</dbReference>
<evidence type="ECO:0000256" key="1">
    <source>
        <dbReference type="ARBA" id="ARBA00007409"/>
    </source>
</evidence>
<dbReference type="Pfam" id="PF02798">
    <property type="entry name" value="GST_N"/>
    <property type="match status" value="1"/>
</dbReference>
<dbReference type="GO" id="GO:0005634">
    <property type="term" value="C:nucleus"/>
    <property type="evidence" value="ECO:0007669"/>
    <property type="project" value="TreeGrafter"/>
</dbReference>
<evidence type="ECO:0000259" key="4">
    <source>
        <dbReference type="PROSITE" id="PS50405"/>
    </source>
</evidence>
<dbReference type="InterPro" id="IPR036249">
    <property type="entry name" value="Thioredoxin-like_sf"/>
</dbReference>
<dbReference type="AlphaFoldDB" id="A0A9W9QK97"/>
<dbReference type="PROSITE" id="PS50404">
    <property type="entry name" value="GST_NTER"/>
    <property type="match status" value="1"/>
</dbReference>
<dbReference type="Pfam" id="PF00043">
    <property type="entry name" value="GST_C"/>
    <property type="match status" value="1"/>
</dbReference>
<feature type="domain" description="GST N-terminal" evidence="3">
    <location>
        <begin position="3"/>
        <end position="85"/>
    </location>
</feature>
<evidence type="ECO:0008006" key="7">
    <source>
        <dbReference type="Google" id="ProtNLM"/>
    </source>
</evidence>
<dbReference type="PROSITE" id="PS50405">
    <property type="entry name" value="GST_CTER"/>
    <property type="match status" value="1"/>
</dbReference>
<dbReference type="PANTHER" id="PTHR43986:SF10">
    <property type="entry name" value="ELONGATION FACTOR EEF-1B GAMMA SUBUNIT, PUTATIVE (AFU_ORTHOLOGUE AFUA_1G17120)-RELATED"/>
    <property type="match status" value="1"/>
</dbReference>
<dbReference type="SFLD" id="SFLDG00358">
    <property type="entry name" value="Main_(cytGST)"/>
    <property type="match status" value="1"/>
</dbReference>
<dbReference type="CDD" id="cd03044">
    <property type="entry name" value="GST_N_EF1Bgamma"/>
    <property type="match status" value="1"/>
</dbReference>
<dbReference type="SFLD" id="SFLDS00019">
    <property type="entry name" value="Glutathione_Transferase_(cytos"/>
    <property type="match status" value="1"/>
</dbReference>
<evidence type="ECO:0000313" key="5">
    <source>
        <dbReference type="EMBL" id="KAJ5334755.1"/>
    </source>
</evidence>
<dbReference type="InterPro" id="IPR004045">
    <property type="entry name" value="Glutathione_S-Trfase_N"/>
</dbReference>
<dbReference type="InterPro" id="IPR004046">
    <property type="entry name" value="GST_C"/>
</dbReference>
<dbReference type="Gene3D" id="1.20.1050.10">
    <property type="match status" value="1"/>
</dbReference>
<dbReference type="PANTHER" id="PTHR43986">
    <property type="entry name" value="ELONGATION FACTOR 1-GAMMA"/>
    <property type="match status" value="1"/>
</dbReference>
<dbReference type="InterPro" id="IPR040079">
    <property type="entry name" value="Glutathione_S-Trfase"/>
</dbReference>
<organism evidence="5 6">
    <name type="scientific">Penicillium brevicompactum</name>
    <dbReference type="NCBI Taxonomy" id="5074"/>
    <lineage>
        <taxon>Eukaryota</taxon>
        <taxon>Fungi</taxon>
        <taxon>Dikarya</taxon>
        <taxon>Ascomycota</taxon>
        <taxon>Pezizomycotina</taxon>
        <taxon>Eurotiomycetes</taxon>
        <taxon>Eurotiomycetidae</taxon>
        <taxon>Eurotiales</taxon>
        <taxon>Aspergillaceae</taxon>
        <taxon>Penicillium</taxon>
    </lineage>
</organism>
<evidence type="ECO:0000313" key="6">
    <source>
        <dbReference type="Proteomes" id="UP001147695"/>
    </source>
</evidence>
<dbReference type="Proteomes" id="UP001147695">
    <property type="component" value="Unassembled WGS sequence"/>
</dbReference>
<dbReference type="FunFam" id="3.40.30.10:FF:000142">
    <property type="entry name" value="Elongation factor 1 gamma"/>
    <property type="match status" value="1"/>
</dbReference>
<dbReference type="EMBL" id="JAPZBQ010000004">
    <property type="protein sequence ID" value="KAJ5334755.1"/>
    <property type="molecule type" value="Genomic_DNA"/>
</dbReference>
<comment type="caution">
    <text evidence="5">The sequence shown here is derived from an EMBL/GenBank/DDBJ whole genome shotgun (WGS) entry which is preliminary data.</text>
</comment>
<dbReference type="SUPFAM" id="SSF47616">
    <property type="entry name" value="GST C-terminal domain-like"/>
    <property type="match status" value="1"/>
</dbReference>
<dbReference type="SUPFAM" id="SSF52833">
    <property type="entry name" value="Thioredoxin-like"/>
    <property type="match status" value="1"/>
</dbReference>
<sequence length="221" mass="25008">MESIGTIYSYMPNPRVMKIQAAAALNDRTVDIAPDFSMGTTNRSVQFLADFHLSQVPAFKGRNGLVLSESDAIAQYVAEEGHARDLLVGSTSEERATIRQWIGFADHNLFVPLQNLVLWRYGMAPYDEKLEATAFTALEKALSVLEGRMKGRQYVATDHLDLADLSIAAAMYWGFSQIVDKKMREQYPLIVKRYLRVIKQEKVRAAFGEEQFIEVRREGPL</sequence>
<accession>A0A9W9QK97</accession>